<feature type="DNA-binding region" description="Homeobox" evidence="5">
    <location>
        <begin position="367"/>
        <end position="426"/>
    </location>
</feature>
<feature type="compositionally biased region" description="Basic and acidic residues" evidence="7">
    <location>
        <begin position="607"/>
        <end position="619"/>
    </location>
</feature>
<proteinExistence type="predicted"/>
<protein>
    <submittedName>
        <fullName evidence="9">Homeobox-domain-containing protein</fullName>
    </submittedName>
</protein>
<dbReference type="CDD" id="cd00086">
    <property type="entry name" value="homeodomain"/>
    <property type="match status" value="3"/>
</dbReference>
<feature type="region of interest" description="Disordered" evidence="7">
    <location>
        <begin position="187"/>
        <end position="206"/>
    </location>
</feature>
<dbReference type="Gene3D" id="1.10.10.60">
    <property type="entry name" value="Homeodomain-like"/>
    <property type="match status" value="3"/>
</dbReference>
<keyword evidence="10" id="KW-1185">Reference proteome</keyword>
<dbReference type="AlphaFoldDB" id="A0A2H3IVR2"/>
<dbReference type="GO" id="GO:0030154">
    <property type="term" value="P:cell differentiation"/>
    <property type="evidence" value="ECO:0007669"/>
    <property type="project" value="TreeGrafter"/>
</dbReference>
<feature type="compositionally biased region" description="Polar residues" evidence="7">
    <location>
        <begin position="1"/>
        <end position="11"/>
    </location>
</feature>
<evidence type="ECO:0000313" key="10">
    <source>
        <dbReference type="Proteomes" id="UP000218811"/>
    </source>
</evidence>
<keyword evidence="3 5" id="KW-0371">Homeobox</keyword>
<feature type="domain" description="Homeobox" evidence="8">
    <location>
        <begin position="193"/>
        <end position="253"/>
    </location>
</feature>
<accession>A0A2H3IVR2</accession>
<dbReference type="PANTHER" id="PTHR24324:SF5">
    <property type="entry name" value="HEMATOPOIETICALLY-EXPRESSED HOMEOBOX PROTEIN HHEX"/>
    <property type="match status" value="1"/>
</dbReference>
<gene>
    <name evidence="9" type="ORF">WOLCODRAFT_135490</name>
</gene>
<feature type="domain" description="Homeobox" evidence="8">
    <location>
        <begin position="365"/>
        <end position="425"/>
    </location>
</feature>
<dbReference type="InterPro" id="IPR001356">
    <property type="entry name" value="HD"/>
</dbReference>
<feature type="region of interest" description="Disordered" evidence="7">
    <location>
        <begin position="466"/>
        <end position="536"/>
    </location>
</feature>
<dbReference type="InterPro" id="IPR017970">
    <property type="entry name" value="Homeobox_CS"/>
</dbReference>
<evidence type="ECO:0000256" key="2">
    <source>
        <dbReference type="ARBA" id="ARBA00023125"/>
    </source>
</evidence>
<dbReference type="OrthoDB" id="6159439at2759"/>
<feature type="domain" description="Homeobox" evidence="8">
    <location>
        <begin position="42"/>
        <end position="102"/>
    </location>
</feature>
<evidence type="ECO:0000256" key="3">
    <source>
        <dbReference type="ARBA" id="ARBA00023155"/>
    </source>
</evidence>
<dbReference type="InterPro" id="IPR009057">
    <property type="entry name" value="Homeodomain-like_sf"/>
</dbReference>
<keyword evidence="4 5" id="KW-0539">Nucleus</keyword>
<feature type="region of interest" description="Disordered" evidence="7">
    <location>
        <begin position="92"/>
        <end position="133"/>
    </location>
</feature>
<dbReference type="PANTHER" id="PTHR24324">
    <property type="entry name" value="HOMEOBOX PROTEIN HHEX"/>
    <property type="match status" value="1"/>
</dbReference>
<feature type="DNA-binding region" description="Homeobox" evidence="5">
    <location>
        <begin position="44"/>
        <end position="103"/>
    </location>
</feature>
<feature type="region of interest" description="Disordered" evidence="7">
    <location>
        <begin position="319"/>
        <end position="379"/>
    </location>
</feature>
<feature type="compositionally biased region" description="Low complexity" evidence="7">
    <location>
        <begin position="106"/>
        <end position="121"/>
    </location>
</feature>
<feature type="region of interest" description="Disordered" evidence="7">
    <location>
        <begin position="423"/>
        <end position="443"/>
    </location>
</feature>
<dbReference type="EMBL" id="KB467831">
    <property type="protein sequence ID" value="PCH34080.1"/>
    <property type="molecule type" value="Genomic_DNA"/>
</dbReference>
<feature type="compositionally biased region" description="Low complexity" evidence="7">
    <location>
        <begin position="12"/>
        <end position="37"/>
    </location>
</feature>
<dbReference type="GO" id="GO:0000981">
    <property type="term" value="F:DNA-binding transcription factor activity, RNA polymerase II-specific"/>
    <property type="evidence" value="ECO:0007669"/>
    <property type="project" value="InterPro"/>
</dbReference>
<dbReference type="GO" id="GO:0005634">
    <property type="term" value="C:nucleus"/>
    <property type="evidence" value="ECO:0007669"/>
    <property type="project" value="UniProtKB-SubCell"/>
</dbReference>
<organism evidence="9 10">
    <name type="scientific">Wolfiporia cocos (strain MD-104)</name>
    <name type="common">Brown rot fungus</name>
    <dbReference type="NCBI Taxonomy" id="742152"/>
    <lineage>
        <taxon>Eukaryota</taxon>
        <taxon>Fungi</taxon>
        <taxon>Dikarya</taxon>
        <taxon>Basidiomycota</taxon>
        <taxon>Agaricomycotina</taxon>
        <taxon>Agaricomycetes</taxon>
        <taxon>Polyporales</taxon>
        <taxon>Phaeolaceae</taxon>
        <taxon>Wolfiporia</taxon>
    </lineage>
</organism>
<feature type="region of interest" description="Disordered" evidence="7">
    <location>
        <begin position="555"/>
        <end position="619"/>
    </location>
</feature>
<evidence type="ECO:0000256" key="4">
    <source>
        <dbReference type="ARBA" id="ARBA00023242"/>
    </source>
</evidence>
<dbReference type="SUPFAM" id="SSF46689">
    <property type="entry name" value="Homeodomain-like"/>
    <property type="match status" value="3"/>
</dbReference>
<dbReference type="STRING" id="742152.A0A2H3IVR2"/>
<evidence type="ECO:0000313" key="9">
    <source>
        <dbReference type="EMBL" id="PCH34080.1"/>
    </source>
</evidence>
<evidence type="ECO:0000259" key="8">
    <source>
        <dbReference type="PROSITE" id="PS50071"/>
    </source>
</evidence>
<feature type="DNA-binding region" description="Homeobox" evidence="5">
    <location>
        <begin position="195"/>
        <end position="254"/>
    </location>
</feature>
<evidence type="ECO:0000256" key="7">
    <source>
        <dbReference type="SAM" id="MobiDB-lite"/>
    </source>
</evidence>
<dbReference type="PROSITE" id="PS00027">
    <property type="entry name" value="HOMEOBOX_1"/>
    <property type="match status" value="2"/>
</dbReference>
<keyword evidence="2 5" id="KW-0238">DNA-binding</keyword>
<dbReference type="OMA" id="NSWFQNK"/>
<feature type="compositionally biased region" description="Low complexity" evidence="7">
    <location>
        <begin position="319"/>
        <end position="350"/>
    </location>
</feature>
<dbReference type="InterPro" id="IPR051000">
    <property type="entry name" value="Homeobox_DNA-bind_prot"/>
</dbReference>
<dbReference type="Pfam" id="PF00046">
    <property type="entry name" value="Homeodomain"/>
    <property type="match status" value="3"/>
</dbReference>
<dbReference type="Proteomes" id="UP000218811">
    <property type="component" value="Unassembled WGS sequence"/>
</dbReference>
<feature type="compositionally biased region" description="Acidic residues" evidence="7">
    <location>
        <begin position="434"/>
        <end position="443"/>
    </location>
</feature>
<evidence type="ECO:0000256" key="5">
    <source>
        <dbReference type="PROSITE-ProRule" id="PRU00108"/>
    </source>
</evidence>
<reference evidence="9 10" key="1">
    <citation type="journal article" date="2012" name="Science">
        <title>The Paleozoic origin of enzymatic lignin decomposition reconstructed from 31 fungal genomes.</title>
        <authorList>
            <person name="Floudas D."/>
            <person name="Binder M."/>
            <person name="Riley R."/>
            <person name="Barry K."/>
            <person name="Blanchette R.A."/>
            <person name="Henrissat B."/>
            <person name="Martinez A.T."/>
            <person name="Otillar R."/>
            <person name="Spatafora J.W."/>
            <person name="Yadav J.S."/>
            <person name="Aerts A."/>
            <person name="Benoit I."/>
            <person name="Boyd A."/>
            <person name="Carlson A."/>
            <person name="Copeland A."/>
            <person name="Coutinho P.M."/>
            <person name="de Vries R.P."/>
            <person name="Ferreira P."/>
            <person name="Findley K."/>
            <person name="Foster B."/>
            <person name="Gaskell J."/>
            <person name="Glotzer D."/>
            <person name="Gorecki P."/>
            <person name="Heitman J."/>
            <person name="Hesse C."/>
            <person name="Hori C."/>
            <person name="Igarashi K."/>
            <person name="Jurgens J.A."/>
            <person name="Kallen N."/>
            <person name="Kersten P."/>
            <person name="Kohler A."/>
            <person name="Kuees U."/>
            <person name="Kumar T.K.A."/>
            <person name="Kuo A."/>
            <person name="LaButti K."/>
            <person name="Larrondo L.F."/>
            <person name="Lindquist E."/>
            <person name="Ling A."/>
            <person name="Lombard V."/>
            <person name="Lucas S."/>
            <person name="Lundell T."/>
            <person name="Martin R."/>
            <person name="McLaughlin D.J."/>
            <person name="Morgenstern I."/>
            <person name="Morin E."/>
            <person name="Murat C."/>
            <person name="Nagy L.G."/>
            <person name="Nolan M."/>
            <person name="Ohm R.A."/>
            <person name="Patyshakuliyeva A."/>
            <person name="Rokas A."/>
            <person name="Ruiz-Duenas F.J."/>
            <person name="Sabat G."/>
            <person name="Salamov A."/>
            <person name="Samejima M."/>
            <person name="Schmutz J."/>
            <person name="Slot J.C."/>
            <person name="St John F."/>
            <person name="Stenlid J."/>
            <person name="Sun H."/>
            <person name="Sun S."/>
            <person name="Syed K."/>
            <person name="Tsang A."/>
            <person name="Wiebenga A."/>
            <person name="Young D."/>
            <person name="Pisabarro A."/>
            <person name="Eastwood D.C."/>
            <person name="Martin F."/>
            <person name="Cullen D."/>
            <person name="Grigoriev I.V."/>
            <person name="Hibbett D.S."/>
        </authorList>
    </citation>
    <scope>NUCLEOTIDE SEQUENCE [LARGE SCALE GENOMIC DNA]</scope>
    <source>
        <strain evidence="9 10">MD-104</strain>
    </source>
</reference>
<evidence type="ECO:0000256" key="6">
    <source>
        <dbReference type="RuleBase" id="RU000682"/>
    </source>
</evidence>
<name>A0A2H3IVR2_WOLCO</name>
<dbReference type="PROSITE" id="PS50071">
    <property type="entry name" value="HOMEOBOX_2"/>
    <property type="match status" value="3"/>
</dbReference>
<evidence type="ECO:0000256" key="1">
    <source>
        <dbReference type="ARBA" id="ARBA00004123"/>
    </source>
</evidence>
<feature type="region of interest" description="Disordered" evidence="7">
    <location>
        <begin position="1"/>
        <end position="53"/>
    </location>
</feature>
<feature type="compositionally biased region" description="Polar residues" evidence="7">
    <location>
        <begin position="466"/>
        <end position="486"/>
    </location>
</feature>
<comment type="subcellular location">
    <subcellularLocation>
        <location evidence="1 5 6">Nucleus</location>
    </subcellularLocation>
</comment>
<dbReference type="SMART" id="SM00389">
    <property type="entry name" value="HOX"/>
    <property type="match status" value="3"/>
</dbReference>
<sequence>MLPQLTAWSRHSSPSASTPSTTSSVKRSSSKMGPSSSQERSDQPKKPRHRHSAVQLAALNALYDKNEHPSLEERTSLAERLGMETKTVNSWFQNKRASSKKRHAKASSAVSTAPTSPGSAPLAKAQPSHSSSVELPPISALLAQVPAGMPPLSLHEYDDYSDDEHLHRLATPNPASLAFYATPHKQLPDAELGPSRKARSRPSAVQTEELRKVYDANPHPTKEEREQLGMRIGMRYQSVTNWFQNQRSIAKKRREDEDAHFVAAPVPLAHSPPALSRPRTFSPFPPALGAAHPSLAVPPATQHPSLAFPLVHHALPVSAPRARRSSSVGPSRPHSHGVSRSSSRPVSPRVLPYQTPSERSHASRGSARPRRTRPEPHQLDALKKLFRRTATPSIEERGALALEIGMDVGKVTNWFRNLRQTARKRARSRGLNPDGEEDELEEGELVEGAHDVDMDVDADDVSLATNNHSRSVSRSATPVHSLASSGPSPVMNPHFPPPPPPYSLDDADAPQQRPFRGEFRGRESASPYARARQGAPRTVYDAYARGRHQIAVLHEMQSSSSSLGRHSDGEAYAYADADSHNGSEEDAQEALTPSPVSSPPPSVSVEIAHEAEKPGERKPAVKARLGTGVKVEDALLLLSFHHTVAH</sequence>
<dbReference type="GO" id="GO:0000978">
    <property type="term" value="F:RNA polymerase II cis-regulatory region sequence-specific DNA binding"/>
    <property type="evidence" value="ECO:0007669"/>
    <property type="project" value="TreeGrafter"/>
</dbReference>